<protein>
    <submittedName>
        <fullName evidence="7">AI-2E family transporter</fullName>
    </submittedName>
</protein>
<dbReference type="PANTHER" id="PTHR21716:SF64">
    <property type="entry name" value="AI-2 TRANSPORT PROTEIN TQSA"/>
    <property type="match status" value="1"/>
</dbReference>
<evidence type="ECO:0000313" key="8">
    <source>
        <dbReference type="Proteomes" id="UP000469159"/>
    </source>
</evidence>
<name>A0A6I4UTP6_9SPHN</name>
<dbReference type="AlphaFoldDB" id="A0A6I4UTP6"/>
<feature type="transmembrane region" description="Helical" evidence="6">
    <location>
        <begin position="5"/>
        <end position="21"/>
    </location>
</feature>
<comment type="caution">
    <text evidence="7">The sequence shown here is derived from an EMBL/GenBank/DDBJ whole genome shotgun (WGS) entry which is preliminary data.</text>
</comment>
<keyword evidence="8" id="KW-1185">Reference proteome</keyword>
<feature type="transmembrane region" description="Helical" evidence="6">
    <location>
        <begin position="197"/>
        <end position="216"/>
    </location>
</feature>
<dbReference type="InterPro" id="IPR002549">
    <property type="entry name" value="AI-2E-like"/>
</dbReference>
<evidence type="ECO:0000313" key="7">
    <source>
        <dbReference type="EMBL" id="MXP40887.1"/>
    </source>
</evidence>
<comment type="subcellular location">
    <subcellularLocation>
        <location evidence="1">Membrane</location>
        <topology evidence="1">Multi-pass membrane protein</topology>
    </subcellularLocation>
</comment>
<feature type="transmembrane region" description="Helical" evidence="6">
    <location>
        <begin position="257"/>
        <end position="275"/>
    </location>
</feature>
<dbReference type="Proteomes" id="UP000469159">
    <property type="component" value="Unassembled WGS sequence"/>
</dbReference>
<evidence type="ECO:0000256" key="1">
    <source>
        <dbReference type="ARBA" id="ARBA00004141"/>
    </source>
</evidence>
<accession>A0A6I4UTP6</accession>
<keyword evidence="5 6" id="KW-0472">Membrane</keyword>
<comment type="similarity">
    <text evidence="2">Belongs to the autoinducer-2 exporter (AI-2E) (TC 2.A.86) family.</text>
</comment>
<dbReference type="PANTHER" id="PTHR21716">
    <property type="entry name" value="TRANSMEMBRANE PROTEIN"/>
    <property type="match status" value="1"/>
</dbReference>
<dbReference type="GO" id="GO:0016020">
    <property type="term" value="C:membrane"/>
    <property type="evidence" value="ECO:0007669"/>
    <property type="project" value="UniProtKB-SubCell"/>
</dbReference>
<keyword evidence="4 6" id="KW-1133">Transmembrane helix</keyword>
<feature type="transmembrane region" description="Helical" evidence="6">
    <location>
        <begin position="137"/>
        <end position="156"/>
    </location>
</feature>
<dbReference type="OrthoDB" id="9799225at2"/>
<organism evidence="7 8">
    <name type="scientific">Croceibacterium soli</name>
    <dbReference type="NCBI Taxonomy" id="1739690"/>
    <lineage>
        <taxon>Bacteria</taxon>
        <taxon>Pseudomonadati</taxon>
        <taxon>Pseudomonadota</taxon>
        <taxon>Alphaproteobacteria</taxon>
        <taxon>Sphingomonadales</taxon>
        <taxon>Erythrobacteraceae</taxon>
        <taxon>Croceibacterium</taxon>
    </lineage>
</organism>
<proteinExistence type="inferred from homology"/>
<feature type="transmembrane region" description="Helical" evidence="6">
    <location>
        <begin position="295"/>
        <end position="319"/>
    </location>
</feature>
<feature type="transmembrane region" description="Helical" evidence="6">
    <location>
        <begin position="58"/>
        <end position="83"/>
    </location>
</feature>
<feature type="transmembrane region" description="Helical" evidence="6">
    <location>
        <begin position="222"/>
        <end position="250"/>
    </location>
</feature>
<evidence type="ECO:0000256" key="4">
    <source>
        <dbReference type="ARBA" id="ARBA00022989"/>
    </source>
</evidence>
<sequence length="350" mass="37354">MRSWRAIMIGVIAFAAAFWLLRETRSITMPLVTALLLALAVWPMVGAISRNMPRSLKWLGPLAGLLVVLLLLLAFMVALGVAANQVYGLVGDMGPRLSGWLAGFGLSSPEGGEQGGIASIAFGSGSAMSTAMTALGLTARTLGGIVLILFLMLLMLTEVESWHRKFIAVSADSSDRTMRETGRSVGQKFRTYFNTRVLLGAITAALYVGWLALFGVDYLLLWGLLAVLLNFIPTVGSIVAGLLPVAYAFVSKDPGTAAMIAAGLLVIEQIMGNLIDPLILGRRIAVSPLVVLVSLGFWTILWGIPGAILAVPLTVLVILAMAHFDALKPAALLLTDRSSFEELEEFRRSS</sequence>
<keyword evidence="3 6" id="KW-0812">Transmembrane</keyword>
<feature type="transmembrane region" description="Helical" evidence="6">
    <location>
        <begin position="27"/>
        <end position="46"/>
    </location>
</feature>
<gene>
    <name evidence="7" type="ORF">GRI75_04410</name>
</gene>
<evidence type="ECO:0000256" key="6">
    <source>
        <dbReference type="SAM" id="Phobius"/>
    </source>
</evidence>
<dbReference type="GO" id="GO:0055085">
    <property type="term" value="P:transmembrane transport"/>
    <property type="evidence" value="ECO:0007669"/>
    <property type="project" value="TreeGrafter"/>
</dbReference>
<evidence type="ECO:0000256" key="3">
    <source>
        <dbReference type="ARBA" id="ARBA00022692"/>
    </source>
</evidence>
<dbReference type="EMBL" id="WTYK01000002">
    <property type="protein sequence ID" value="MXP40887.1"/>
    <property type="molecule type" value="Genomic_DNA"/>
</dbReference>
<evidence type="ECO:0000256" key="2">
    <source>
        <dbReference type="ARBA" id="ARBA00009773"/>
    </source>
</evidence>
<dbReference type="RefSeq" id="WP_160745742.1">
    <property type="nucleotide sequence ID" value="NZ_WTYK01000002.1"/>
</dbReference>
<reference evidence="7 8" key="1">
    <citation type="submission" date="2019-12" db="EMBL/GenBank/DDBJ databases">
        <title>Genomic-based taxomic classification of the family Erythrobacteraceae.</title>
        <authorList>
            <person name="Xu L."/>
        </authorList>
    </citation>
    <scope>NUCLEOTIDE SEQUENCE [LARGE SCALE GENOMIC DNA]</scope>
    <source>
        <strain evidence="7 8">MCCC 1K02066</strain>
    </source>
</reference>
<evidence type="ECO:0000256" key="5">
    <source>
        <dbReference type="ARBA" id="ARBA00023136"/>
    </source>
</evidence>
<dbReference type="Pfam" id="PF01594">
    <property type="entry name" value="AI-2E_transport"/>
    <property type="match status" value="1"/>
</dbReference>